<organism evidence="2">
    <name type="scientific">viral metagenome</name>
    <dbReference type="NCBI Taxonomy" id="1070528"/>
    <lineage>
        <taxon>unclassified sequences</taxon>
        <taxon>metagenomes</taxon>
        <taxon>organismal metagenomes</taxon>
    </lineage>
</organism>
<reference evidence="2" key="1">
    <citation type="submission" date="2020-03" db="EMBL/GenBank/DDBJ databases">
        <title>The deep terrestrial virosphere.</title>
        <authorList>
            <person name="Holmfeldt K."/>
            <person name="Nilsson E."/>
            <person name="Simone D."/>
            <person name="Lopez-Fernandez M."/>
            <person name="Wu X."/>
            <person name="de Brujin I."/>
            <person name="Lundin D."/>
            <person name="Andersson A."/>
            <person name="Bertilsson S."/>
            <person name="Dopson M."/>
        </authorList>
    </citation>
    <scope>NUCLEOTIDE SEQUENCE</scope>
    <source>
        <strain evidence="2">MM171A01279</strain>
    </source>
</reference>
<dbReference type="PANTHER" id="PTHR41786:SF1">
    <property type="entry name" value="6-HYDROXYMETHYLPTERIN DIPHOSPHOKINASE MPTE-LIKE DOMAIN-CONTAINING PROTEIN"/>
    <property type="match status" value="1"/>
</dbReference>
<feature type="domain" description="6-hydroxymethylpterin diphosphokinase MptE-like" evidence="1">
    <location>
        <begin position="84"/>
        <end position="268"/>
    </location>
</feature>
<name>A0A6M3M221_9ZZZZ</name>
<dbReference type="PANTHER" id="PTHR41786">
    <property type="entry name" value="MOTILITY ACCESSORY FACTOR MAF"/>
    <property type="match status" value="1"/>
</dbReference>
<evidence type="ECO:0000313" key="2">
    <source>
        <dbReference type="EMBL" id="QJA99165.1"/>
    </source>
</evidence>
<dbReference type="EMBL" id="MT143632">
    <property type="protein sequence ID" value="QJA99165.1"/>
    <property type="molecule type" value="Genomic_DNA"/>
</dbReference>
<evidence type="ECO:0000259" key="1">
    <source>
        <dbReference type="Pfam" id="PF01973"/>
    </source>
</evidence>
<proteinExistence type="predicted"/>
<dbReference type="Pfam" id="PF01973">
    <property type="entry name" value="MptE-like"/>
    <property type="match status" value="1"/>
</dbReference>
<dbReference type="Gene3D" id="3.90.1480.10">
    <property type="entry name" value="Alpha-2,3-sialyltransferase"/>
    <property type="match status" value="1"/>
</dbReference>
<gene>
    <name evidence="2" type="ORF">MM171A01279_0009</name>
</gene>
<dbReference type="InterPro" id="IPR002826">
    <property type="entry name" value="MptE-like"/>
</dbReference>
<dbReference type="AlphaFoldDB" id="A0A6M3M221"/>
<sequence length="365" mass="41384">MAVKKSSNHVIKNIDDEDWKVFMQNMKLHNGQFPDRKVTMRTFFKLLNNYSPMVRSLMTLDPGDTPIQQLGVNTALHLAPMWTKNIASNIDRIKKEHDLRELKGIHKGKTAIIIGGGPSLYDNASKTNHLELIAEYKDRFDGIIIVVNRVLEPCLKLDIGDYLCVVDGSEIIYQFFDNDTVRNYTGDMEGIIATCTHKKVVDAWKNRTYFFVPSIPAEILPNATSLMCDFSDSTDINAGGNCGILAWNLAAWMGCKEIAIVGMDLAYKVTTPMNELQSYPLHVNALGEDKAHEGYTVGKHPYFKTPFRTDEIYKAFRDTAMVWFKAFKERGTCTTYNCTEGGSIYGEGIEYMYLKEFLESRCRKG</sequence>
<accession>A0A6M3M221</accession>
<protein>
    <recommendedName>
        <fullName evidence="1">6-hydroxymethylpterin diphosphokinase MptE-like domain-containing protein</fullName>
    </recommendedName>
</protein>